<dbReference type="AlphaFoldDB" id="A0A6J6DX95"/>
<evidence type="ECO:0000256" key="1">
    <source>
        <dbReference type="ARBA" id="ARBA00013267"/>
    </source>
</evidence>
<feature type="domain" description="tRNA(Ile)-lysidine/2-thiocytidine synthase N-terminal" evidence="8">
    <location>
        <begin position="25"/>
        <end position="200"/>
    </location>
</feature>
<reference evidence="10" key="1">
    <citation type="submission" date="2020-05" db="EMBL/GenBank/DDBJ databases">
        <authorList>
            <person name="Chiriac C."/>
            <person name="Salcher M."/>
            <person name="Ghai R."/>
            <person name="Kavagutti S V."/>
        </authorList>
    </citation>
    <scope>NUCLEOTIDE SEQUENCE</scope>
</reference>
<dbReference type="InterPro" id="IPR011063">
    <property type="entry name" value="TilS/TtcA_N"/>
</dbReference>
<dbReference type="SUPFAM" id="SSF82829">
    <property type="entry name" value="MesJ substrate recognition domain-like"/>
    <property type="match status" value="1"/>
</dbReference>
<dbReference type="EMBL" id="CAEZTU010000001">
    <property type="protein sequence ID" value="CAB4568702.1"/>
    <property type="molecule type" value="Genomic_DNA"/>
</dbReference>
<dbReference type="GO" id="GO:0008033">
    <property type="term" value="P:tRNA processing"/>
    <property type="evidence" value="ECO:0007669"/>
    <property type="project" value="UniProtKB-KW"/>
</dbReference>
<evidence type="ECO:0000256" key="2">
    <source>
        <dbReference type="ARBA" id="ARBA00022490"/>
    </source>
</evidence>
<dbReference type="Pfam" id="PF09179">
    <property type="entry name" value="TilS"/>
    <property type="match status" value="1"/>
</dbReference>
<dbReference type="InterPro" id="IPR014729">
    <property type="entry name" value="Rossmann-like_a/b/a_fold"/>
</dbReference>
<dbReference type="Gene3D" id="3.40.50.620">
    <property type="entry name" value="HUPs"/>
    <property type="match status" value="1"/>
</dbReference>
<keyword evidence="6" id="KW-0067">ATP-binding</keyword>
<proteinExistence type="inferred from homology"/>
<dbReference type="GO" id="GO:0032267">
    <property type="term" value="F:tRNA(Ile)-lysidine synthase activity"/>
    <property type="evidence" value="ECO:0007669"/>
    <property type="project" value="UniProtKB-EC"/>
</dbReference>
<keyword evidence="3" id="KW-0436">Ligase</keyword>
<sequence length="325" mass="35644">MTNPPIELQNAVQNLLKEFEAGDLVLVACSGGADSLALAWTTAVVGKRLELKTGAIIVDHQLIPESSEVAANAKKQCEELGLSEVLVKKVKVEQTNEGLEAAARIARYQAFEIVLSETKAKAILLAHTQDDQAETVLMRLTRGSGAKSLSGMTEVSGKYLRPFLHLRKKLVHDSLDLIGLKAWQDPANTDKQYLRVKVRQDLMPRLVEVLGESTISSLDKTAHLLRLDNQALEELAQQFVDSQADVKVNGLNIKELEKLPEAIRTRVLRICGVASGVHPGPFSFEHIEAIDALVKNWHGQGNVDLPGFIQATRVDGSLRFISSKH</sequence>
<dbReference type="Gene3D" id="1.20.59.20">
    <property type="match status" value="1"/>
</dbReference>
<dbReference type="NCBIfam" id="TIGR02432">
    <property type="entry name" value="lysidine_TilS_N"/>
    <property type="match status" value="1"/>
</dbReference>
<organism evidence="10">
    <name type="scientific">freshwater metagenome</name>
    <dbReference type="NCBI Taxonomy" id="449393"/>
    <lineage>
        <taxon>unclassified sequences</taxon>
        <taxon>metagenomes</taxon>
        <taxon>ecological metagenomes</taxon>
    </lineage>
</organism>
<comment type="catalytic activity">
    <reaction evidence="7">
        <text>cytidine(34) in tRNA(Ile2) + L-lysine + ATP = lysidine(34) in tRNA(Ile2) + AMP + diphosphate + H(+)</text>
        <dbReference type="Rhea" id="RHEA:43744"/>
        <dbReference type="Rhea" id="RHEA-COMP:10625"/>
        <dbReference type="Rhea" id="RHEA-COMP:10670"/>
        <dbReference type="ChEBI" id="CHEBI:15378"/>
        <dbReference type="ChEBI" id="CHEBI:30616"/>
        <dbReference type="ChEBI" id="CHEBI:32551"/>
        <dbReference type="ChEBI" id="CHEBI:33019"/>
        <dbReference type="ChEBI" id="CHEBI:82748"/>
        <dbReference type="ChEBI" id="CHEBI:83665"/>
        <dbReference type="ChEBI" id="CHEBI:456215"/>
        <dbReference type="EC" id="6.3.4.19"/>
    </reaction>
</comment>
<keyword evidence="5" id="KW-0547">Nucleotide-binding</keyword>
<dbReference type="PANTHER" id="PTHR43033:SF1">
    <property type="entry name" value="TRNA(ILE)-LYSIDINE SYNTHASE-RELATED"/>
    <property type="match status" value="1"/>
</dbReference>
<feature type="domain" description="tRNA(Ile)-lysidine synthase substrate-binding" evidence="9">
    <location>
        <begin position="251"/>
        <end position="317"/>
    </location>
</feature>
<evidence type="ECO:0000256" key="6">
    <source>
        <dbReference type="ARBA" id="ARBA00022840"/>
    </source>
</evidence>
<dbReference type="CDD" id="cd01992">
    <property type="entry name" value="TilS_N"/>
    <property type="match status" value="1"/>
</dbReference>
<evidence type="ECO:0000313" key="10">
    <source>
        <dbReference type="EMBL" id="CAB4568702.1"/>
    </source>
</evidence>
<dbReference type="InterPro" id="IPR012094">
    <property type="entry name" value="tRNA_Ile_lys_synt"/>
</dbReference>
<keyword evidence="4" id="KW-0819">tRNA processing</keyword>
<dbReference type="HAMAP" id="MF_01161">
    <property type="entry name" value="tRNA_Ile_lys_synt"/>
    <property type="match status" value="1"/>
</dbReference>
<dbReference type="SUPFAM" id="SSF52402">
    <property type="entry name" value="Adenine nucleotide alpha hydrolases-like"/>
    <property type="match status" value="1"/>
</dbReference>
<name>A0A6J6DX95_9ZZZZ</name>
<evidence type="ECO:0000256" key="5">
    <source>
        <dbReference type="ARBA" id="ARBA00022741"/>
    </source>
</evidence>
<protein>
    <recommendedName>
        <fullName evidence="1">tRNA(Ile)-lysidine synthetase</fullName>
        <ecNumber evidence="1">6.3.4.19</ecNumber>
    </recommendedName>
</protein>
<evidence type="ECO:0000256" key="3">
    <source>
        <dbReference type="ARBA" id="ARBA00022598"/>
    </source>
</evidence>
<gene>
    <name evidence="10" type="ORF">UFOPK1740_00052</name>
</gene>
<keyword evidence="2" id="KW-0963">Cytoplasm</keyword>
<evidence type="ECO:0000256" key="4">
    <source>
        <dbReference type="ARBA" id="ARBA00022694"/>
    </source>
</evidence>
<dbReference type="InterPro" id="IPR015262">
    <property type="entry name" value="tRNA_Ile_lys_synt_subst-bd"/>
</dbReference>
<evidence type="ECO:0000256" key="7">
    <source>
        <dbReference type="ARBA" id="ARBA00048539"/>
    </source>
</evidence>
<dbReference type="Pfam" id="PF01171">
    <property type="entry name" value="ATP_bind_3"/>
    <property type="match status" value="1"/>
</dbReference>
<dbReference type="GO" id="GO:0005737">
    <property type="term" value="C:cytoplasm"/>
    <property type="evidence" value="ECO:0007669"/>
    <property type="project" value="InterPro"/>
</dbReference>
<evidence type="ECO:0000259" key="8">
    <source>
        <dbReference type="Pfam" id="PF01171"/>
    </source>
</evidence>
<dbReference type="GO" id="GO:0005524">
    <property type="term" value="F:ATP binding"/>
    <property type="evidence" value="ECO:0007669"/>
    <property type="project" value="UniProtKB-KW"/>
</dbReference>
<dbReference type="EC" id="6.3.4.19" evidence="1"/>
<accession>A0A6J6DX95</accession>
<dbReference type="InterPro" id="IPR012795">
    <property type="entry name" value="tRNA_Ile_lys_synt_N"/>
</dbReference>
<dbReference type="PANTHER" id="PTHR43033">
    <property type="entry name" value="TRNA(ILE)-LYSIDINE SYNTHASE-RELATED"/>
    <property type="match status" value="1"/>
</dbReference>
<evidence type="ECO:0000259" key="9">
    <source>
        <dbReference type="Pfam" id="PF09179"/>
    </source>
</evidence>